<dbReference type="InterPro" id="IPR000792">
    <property type="entry name" value="Tscrpt_reg_LuxR_C"/>
</dbReference>
<dbReference type="SUPFAM" id="SSF52172">
    <property type="entry name" value="CheY-like"/>
    <property type="match status" value="1"/>
</dbReference>
<dbReference type="AlphaFoldDB" id="A0A3B0RZ12"/>
<reference evidence="5" key="1">
    <citation type="submission" date="2018-06" db="EMBL/GenBank/DDBJ databases">
        <authorList>
            <person name="Zhirakovskaya E."/>
        </authorList>
    </citation>
    <scope>NUCLEOTIDE SEQUENCE</scope>
</reference>
<dbReference type="SUPFAM" id="SSF46894">
    <property type="entry name" value="C-terminal effector domain of the bipartite response regulators"/>
    <property type="match status" value="1"/>
</dbReference>
<keyword evidence="1" id="KW-0597">Phosphoprotein</keyword>
<dbReference type="SMART" id="SM00421">
    <property type="entry name" value="HTH_LUXR"/>
    <property type="match status" value="1"/>
</dbReference>
<dbReference type="InterPro" id="IPR058245">
    <property type="entry name" value="NreC/VraR/RcsB-like_REC"/>
</dbReference>
<evidence type="ECO:0000259" key="4">
    <source>
        <dbReference type="PROSITE" id="PS50110"/>
    </source>
</evidence>
<dbReference type="Gene3D" id="3.40.50.2300">
    <property type="match status" value="1"/>
</dbReference>
<keyword evidence="2" id="KW-0238">DNA-binding</keyword>
<evidence type="ECO:0000259" key="3">
    <source>
        <dbReference type="PROSITE" id="PS50043"/>
    </source>
</evidence>
<dbReference type="GO" id="GO:0003677">
    <property type="term" value="F:DNA binding"/>
    <property type="evidence" value="ECO:0007669"/>
    <property type="project" value="UniProtKB-KW"/>
</dbReference>
<dbReference type="Pfam" id="PF00072">
    <property type="entry name" value="Response_reg"/>
    <property type="match status" value="1"/>
</dbReference>
<protein>
    <recommendedName>
        <fullName evidence="6">Two-component transcriptional response regulator, LuxR family</fullName>
    </recommendedName>
</protein>
<dbReference type="PANTHER" id="PTHR43214">
    <property type="entry name" value="TWO-COMPONENT RESPONSE REGULATOR"/>
    <property type="match status" value="1"/>
</dbReference>
<dbReference type="CDD" id="cd06170">
    <property type="entry name" value="LuxR_C_like"/>
    <property type="match status" value="1"/>
</dbReference>
<evidence type="ECO:0000256" key="1">
    <source>
        <dbReference type="ARBA" id="ARBA00022553"/>
    </source>
</evidence>
<dbReference type="CDD" id="cd17535">
    <property type="entry name" value="REC_NarL-like"/>
    <property type="match status" value="1"/>
</dbReference>
<accession>A0A3B0RZ12</accession>
<dbReference type="PROSITE" id="PS50043">
    <property type="entry name" value="HTH_LUXR_2"/>
    <property type="match status" value="1"/>
</dbReference>
<dbReference type="Gene3D" id="1.10.10.10">
    <property type="entry name" value="Winged helix-like DNA-binding domain superfamily/Winged helix DNA-binding domain"/>
    <property type="match status" value="1"/>
</dbReference>
<name>A0A3B0RZ12_9ZZZZ</name>
<dbReference type="InterPro" id="IPR039420">
    <property type="entry name" value="WalR-like"/>
</dbReference>
<evidence type="ECO:0000313" key="5">
    <source>
        <dbReference type="EMBL" id="VAV89583.1"/>
    </source>
</evidence>
<dbReference type="InterPro" id="IPR036388">
    <property type="entry name" value="WH-like_DNA-bd_sf"/>
</dbReference>
<dbReference type="InterPro" id="IPR016032">
    <property type="entry name" value="Sig_transdc_resp-reg_C-effctor"/>
</dbReference>
<sequence>MSNQRSIRILLADDEALVRQGMAALLATEFDKVVEAADGEQALSCLKQQTFDLALLDIHLPRRTGLDVLQEIQARGLPLKVIILTGDTDSWSPQDIYAAGADAFLYKTADAEHFLETVLAVASDQTLPDMELADGANAGSIARLREQLTARELQVVKLAAEGLANKQMANVLGISDHTVRKHREHINRKLGFTSPTALAAFAIKAGLI</sequence>
<feature type="domain" description="Response regulatory" evidence="4">
    <location>
        <begin position="8"/>
        <end position="122"/>
    </location>
</feature>
<dbReference type="SMART" id="SM00448">
    <property type="entry name" value="REC"/>
    <property type="match status" value="1"/>
</dbReference>
<dbReference type="InterPro" id="IPR011006">
    <property type="entry name" value="CheY-like_superfamily"/>
</dbReference>
<dbReference type="EMBL" id="UOEE01000090">
    <property type="protein sequence ID" value="VAV89583.1"/>
    <property type="molecule type" value="Genomic_DNA"/>
</dbReference>
<evidence type="ECO:0008006" key="6">
    <source>
        <dbReference type="Google" id="ProtNLM"/>
    </source>
</evidence>
<dbReference type="PROSITE" id="PS50110">
    <property type="entry name" value="RESPONSE_REGULATORY"/>
    <property type="match status" value="1"/>
</dbReference>
<dbReference type="Pfam" id="PF00196">
    <property type="entry name" value="GerE"/>
    <property type="match status" value="1"/>
</dbReference>
<gene>
    <name evidence="5" type="ORF">MNBD_ALPHA06-2036</name>
</gene>
<feature type="domain" description="HTH luxR-type" evidence="3">
    <location>
        <begin position="141"/>
        <end position="206"/>
    </location>
</feature>
<dbReference type="GO" id="GO:0006355">
    <property type="term" value="P:regulation of DNA-templated transcription"/>
    <property type="evidence" value="ECO:0007669"/>
    <property type="project" value="InterPro"/>
</dbReference>
<dbReference type="PRINTS" id="PR00038">
    <property type="entry name" value="HTHLUXR"/>
</dbReference>
<dbReference type="GO" id="GO:0000160">
    <property type="term" value="P:phosphorelay signal transduction system"/>
    <property type="evidence" value="ECO:0007669"/>
    <property type="project" value="InterPro"/>
</dbReference>
<evidence type="ECO:0000256" key="2">
    <source>
        <dbReference type="ARBA" id="ARBA00023125"/>
    </source>
</evidence>
<proteinExistence type="predicted"/>
<organism evidence="5">
    <name type="scientific">hydrothermal vent metagenome</name>
    <dbReference type="NCBI Taxonomy" id="652676"/>
    <lineage>
        <taxon>unclassified sequences</taxon>
        <taxon>metagenomes</taxon>
        <taxon>ecological metagenomes</taxon>
    </lineage>
</organism>
<dbReference type="InterPro" id="IPR001789">
    <property type="entry name" value="Sig_transdc_resp-reg_receiver"/>
</dbReference>